<dbReference type="SUPFAM" id="SSF50685">
    <property type="entry name" value="Barwin-like endoglucanases"/>
    <property type="match status" value="1"/>
</dbReference>
<keyword evidence="2" id="KW-1133">Transmembrane helix</keyword>
<dbReference type="EMBL" id="CP045798">
    <property type="protein sequence ID" value="QNB46840.1"/>
    <property type="molecule type" value="Genomic_DNA"/>
</dbReference>
<evidence type="ECO:0000259" key="3">
    <source>
        <dbReference type="Pfam" id="PF06725"/>
    </source>
</evidence>
<dbReference type="PANTHER" id="PTHR39160">
    <property type="entry name" value="CELL WALL-BINDING PROTEIN YOCH"/>
    <property type="match status" value="1"/>
</dbReference>
<feature type="domain" description="3D" evidence="3">
    <location>
        <begin position="101"/>
        <end position="133"/>
    </location>
</feature>
<dbReference type="RefSeq" id="WP_034420277.1">
    <property type="nucleotide sequence ID" value="NZ_CP045798.1"/>
</dbReference>
<evidence type="ECO:0000313" key="4">
    <source>
        <dbReference type="EMBL" id="QNB46840.1"/>
    </source>
</evidence>
<dbReference type="Proteomes" id="UP000515847">
    <property type="component" value="Chromosome"/>
</dbReference>
<dbReference type="InterPro" id="IPR036908">
    <property type="entry name" value="RlpA-like_sf"/>
</dbReference>
<evidence type="ECO:0000313" key="5">
    <source>
        <dbReference type="Proteomes" id="UP000515847"/>
    </source>
</evidence>
<keyword evidence="5" id="KW-1185">Reference proteome</keyword>
<dbReference type="GO" id="GO:0004553">
    <property type="term" value="F:hydrolase activity, hydrolyzing O-glycosyl compounds"/>
    <property type="evidence" value="ECO:0007669"/>
    <property type="project" value="InterPro"/>
</dbReference>
<reference evidence="4 5" key="1">
    <citation type="journal article" date="2019" name="Front. Microbiol.">
        <title>Thermoanaerosceptrum fracticalcis gen. nov. sp. nov., a Novel Fumarate-Fermenting Microorganism From a Deep Fractured Carbonate Aquifer of the US Great Basin.</title>
        <authorList>
            <person name="Hamilton-Brehm S.D."/>
            <person name="Stewart L.E."/>
            <person name="Zavarin M."/>
            <person name="Caldwell M."/>
            <person name="Lawson P.A."/>
            <person name="Onstott T.C."/>
            <person name="Grzymski J."/>
            <person name="Neveux I."/>
            <person name="Lollar B.S."/>
            <person name="Russell C.E."/>
            <person name="Moser D.P."/>
        </authorList>
    </citation>
    <scope>NUCLEOTIDE SEQUENCE [LARGE SCALE GENOMIC DNA]</scope>
    <source>
        <strain evidence="4 5">DRI-13</strain>
    </source>
</reference>
<keyword evidence="2" id="KW-0472">Membrane</keyword>
<accession>A0A7G6E436</accession>
<keyword evidence="2" id="KW-0812">Transmembrane</keyword>
<dbReference type="InterPro" id="IPR010611">
    <property type="entry name" value="3D_dom"/>
</dbReference>
<dbReference type="CDD" id="cd14667">
    <property type="entry name" value="3D_containing_proteins"/>
    <property type="match status" value="1"/>
</dbReference>
<organism evidence="4 5">
    <name type="scientific">Thermanaerosceptrum fracticalcis</name>
    <dbReference type="NCBI Taxonomy" id="1712410"/>
    <lineage>
        <taxon>Bacteria</taxon>
        <taxon>Bacillati</taxon>
        <taxon>Bacillota</taxon>
        <taxon>Clostridia</taxon>
        <taxon>Eubacteriales</taxon>
        <taxon>Peptococcaceae</taxon>
        <taxon>Thermanaerosceptrum</taxon>
    </lineage>
</organism>
<dbReference type="GO" id="GO:0019867">
    <property type="term" value="C:outer membrane"/>
    <property type="evidence" value="ECO:0007669"/>
    <property type="project" value="InterPro"/>
</dbReference>
<name>A0A7G6E436_THEFR</name>
<evidence type="ECO:0000256" key="2">
    <source>
        <dbReference type="SAM" id="Phobius"/>
    </source>
</evidence>
<dbReference type="OrthoDB" id="9798935at2"/>
<protein>
    <recommendedName>
        <fullName evidence="3">3D domain-containing protein</fullName>
    </recommendedName>
</protein>
<evidence type="ECO:0000256" key="1">
    <source>
        <dbReference type="ARBA" id="ARBA00022729"/>
    </source>
</evidence>
<proteinExistence type="predicted"/>
<gene>
    <name evidence="4" type="ORF">BR63_11280</name>
</gene>
<dbReference type="Gene3D" id="2.40.40.10">
    <property type="entry name" value="RlpA-like domain"/>
    <property type="match status" value="1"/>
</dbReference>
<keyword evidence="1" id="KW-0732">Signal</keyword>
<dbReference type="InterPro" id="IPR059180">
    <property type="entry name" value="3D_YorM"/>
</dbReference>
<sequence>MGDIYRTCKQLVRLSLFLSILLIFSITLNIFQTVTLVKMSDRFLEETGNRLEKLENTINEFMTKFDVLFVETTAYAPYDSRGLCNDGDVKTSTGVYPSSYTVAVDPKIFPYGTRFFFPGHGLKIAQDTGAAMRKRTLEVSRGQSSFYLVDMAVKTHQEAVKYGRKIVPVFMWRGAVVHES</sequence>
<dbReference type="KEGG" id="tfr:BR63_11280"/>
<dbReference type="AlphaFoldDB" id="A0A7G6E436"/>
<feature type="transmembrane region" description="Helical" evidence="2">
    <location>
        <begin position="12"/>
        <end position="31"/>
    </location>
</feature>
<dbReference type="Pfam" id="PF06725">
    <property type="entry name" value="3D"/>
    <property type="match status" value="1"/>
</dbReference>
<dbReference type="InterPro" id="IPR051933">
    <property type="entry name" value="Resuscitation_pf_RpfB"/>
</dbReference>
<dbReference type="PANTHER" id="PTHR39160:SF4">
    <property type="entry name" value="RESUSCITATION-PROMOTING FACTOR RPFB"/>
    <property type="match status" value="1"/>
</dbReference>
<dbReference type="GO" id="GO:0009254">
    <property type="term" value="P:peptidoglycan turnover"/>
    <property type="evidence" value="ECO:0007669"/>
    <property type="project" value="InterPro"/>
</dbReference>